<proteinExistence type="predicted"/>
<reference evidence="2" key="1">
    <citation type="submission" date="2016-10" db="EMBL/GenBank/DDBJ databases">
        <authorList>
            <person name="Varghese N."/>
            <person name="Submissions S."/>
        </authorList>
    </citation>
    <scope>NUCLEOTIDE SEQUENCE [LARGE SCALE GENOMIC DNA]</scope>
    <source>
        <strain evidence="2">CGMCC 1.9150</strain>
    </source>
</reference>
<dbReference type="AlphaFoldDB" id="A0A1H7NYY1"/>
<sequence length="128" mass="13732">MQCKCGSETKLNEAVKGKLNARLVFQECKGCGRVSNGELFVREIKVAQDGGSQATARKLFAILDAEQAEILHAFPGEPQVPSTHVRAKNEVVRTEAAGSGPAEAERPSLVAVMNLRSTILLAIVKHAH</sequence>
<gene>
    <name evidence="1" type="ORF">SAMN04488129_108139</name>
</gene>
<evidence type="ECO:0000313" key="1">
    <source>
        <dbReference type="EMBL" id="SEL28713.1"/>
    </source>
</evidence>
<protein>
    <submittedName>
        <fullName evidence="1">Uncharacterized protein</fullName>
    </submittedName>
</protein>
<dbReference type="STRING" id="650850.SAMN04488129_108139"/>
<evidence type="ECO:0000313" key="2">
    <source>
        <dbReference type="Proteomes" id="UP000198807"/>
    </source>
</evidence>
<dbReference type="Proteomes" id="UP000198807">
    <property type="component" value="Unassembled WGS sequence"/>
</dbReference>
<accession>A0A1H7NYY1</accession>
<keyword evidence="2" id="KW-1185">Reference proteome</keyword>
<organism evidence="1 2">
    <name type="scientific">Halomonas daqiaonensis</name>
    <dbReference type="NCBI Taxonomy" id="650850"/>
    <lineage>
        <taxon>Bacteria</taxon>
        <taxon>Pseudomonadati</taxon>
        <taxon>Pseudomonadota</taxon>
        <taxon>Gammaproteobacteria</taxon>
        <taxon>Oceanospirillales</taxon>
        <taxon>Halomonadaceae</taxon>
        <taxon>Halomonas</taxon>
    </lineage>
</organism>
<name>A0A1H7NYY1_9GAMM</name>
<dbReference type="EMBL" id="FOBC01000008">
    <property type="protein sequence ID" value="SEL28713.1"/>
    <property type="molecule type" value="Genomic_DNA"/>
</dbReference>